<dbReference type="AlphaFoldDB" id="A0A3B0W427"/>
<dbReference type="PANTHER" id="PTHR43267:SF1">
    <property type="entry name" value="TRNA THREONYLCARBAMOYLADENOSINE DEHYDRATASE"/>
    <property type="match status" value="1"/>
</dbReference>
<evidence type="ECO:0000259" key="1">
    <source>
        <dbReference type="Pfam" id="PF00899"/>
    </source>
</evidence>
<name>A0A3B0W427_9ZZZZ</name>
<feature type="domain" description="THIF-type NAD/FAD binding fold" evidence="1">
    <location>
        <begin position="14"/>
        <end position="255"/>
    </location>
</feature>
<evidence type="ECO:0000313" key="2">
    <source>
        <dbReference type="EMBL" id="VAW50658.1"/>
    </source>
</evidence>
<dbReference type="InterPro" id="IPR035985">
    <property type="entry name" value="Ubiquitin-activating_enz"/>
</dbReference>
<organism evidence="2">
    <name type="scientific">hydrothermal vent metagenome</name>
    <dbReference type="NCBI Taxonomy" id="652676"/>
    <lineage>
        <taxon>unclassified sequences</taxon>
        <taxon>metagenomes</taxon>
        <taxon>ecological metagenomes</taxon>
    </lineage>
</organism>
<dbReference type="CDD" id="cd00755">
    <property type="entry name" value="YgdL_like"/>
    <property type="match status" value="1"/>
</dbReference>
<dbReference type="Pfam" id="PF00899">
    <property type="entry name" value="ThiF"/>
    <property type="match status" value="1"/>
</dbReference>
<dbReference type="InterPro" id="IPR045886">
    <property type="entry name" value="ThiF/MoeB/HesA"/>
</dbReference>
<dbReference type="EMBL" id="UOFE01000006">
    <property type="protein sequence ID" value="VAW50658.1"/>
    <property type="molecule type" value="Genomic_DNA"/>
</dbReference>
<dbReference type="Gene3D" id="3.40.50.720">
    <property type="entry name" value="NAD(P)-binding Rossmann-like Domain"/>
    <property type="match status" value="1"/>
</dbReference>
<dbReference type="PANTHER" id="PTHR43267">
    <property type="entry name" value="TRNA THREONYLCARBAMOYLADENOSINE DEHYDRATASE"/>
    <property type="match status" value="1"/>
</dbReference>
<dbReference type="InterPro" id="IPR000594">
    <property type="entry name" value="ThiF_NAD_FAD-bd"/>
</dbReference>
<dbReference type="GO" id="GO:0061503">
    <property type="term" value="F:tRNA threonylcarbamoyladenosine dehydratase"/>
    <property type="evidence" value="ECO:0007669"/>
    <property type="project" value="TreeGrafter"/>
</dbReference>
<proteinExistence type="predicted"/>
<protein>
    <submittedName>
        <fullName evidence="2">HesA/MoeB/ThiF family protein =&gt; sulfur transfer pathway protein CsdL</fullName>
    </submittedName>
</protein>
<reference evidence="2" key="1">
    <citation type="submission" date="2018-06" db="EMBL/GenBank/DDBJ databases">
        <authorList>
            <person name="Zhirakovskaya E."/>
        </authorList>
    </citation>
    <scope>NUCLEOTIDE SEQUENCE</scope>
</reference>
<dbReference type="SUPFAM" id="SSF69572">
    <property type="entry name" value="Activating enzymes of the ubiquitin-like proteins"/>
    <property type="match status" value="1"/>
</dbReference>
<dbReference type="GO" id="GO:0061504">
    <property type="term" value="P:cyclic threonylcarbamoyladenosine biosynthetic process"/>
    <property type="evidence" value="ECO:0007669"/>
    <property type="project" value="TreeGrafter"/>
</dbReference>
<dbReference type="GO" id="GO:0008641">
    <property type="term" value="F:ubiquitin-like modifier activating enzyme activity"/>
    <property type="evidence" value="ECO:0007669"/>
    <property type="project" value="InterPro"/>
</dbReference>
<gene>
    <name evidence="2" type="ORF">MNBD_GAMMA05-2586</name>
</gene>
<accession>A0A3B0W427</accession>
<sequence>MSDFEEKFGSLSRVYGDATLQKVRHFHICIVGMGGVGSWAAEALARSGVGKLTLVDGDTISKSNTNRQIHTLDSTVGKAKVDVMRDRILDINADCDVQVINQYLDDDSLRDILERGYDGVVDAIDSIKYKSAMIYCCKRNKIPIVATGGAGGLVDPTMIEIKDLSRTWNDPLASAVRLCLRQVHSFARDPKRSFGVPCVYSTEQQRYPDKDGNVGYQKPGVARLSLDCAYGYGSSVMVTASFGFTAATQILNIVCKK</sequence>